<evidence type="ECO:0008006" key="6">
    <source>
        <dbReference type="Google" id="ProtNLM"/>
    </source>
</evidence>
<accession>A0A4P9XUP2</accession>
<dbReference type="PROSITE" id="PS00018">
    <property type="entry name" value="EF_HAND_1"/>
    <property type="match status" value="1"/>
</dbReference>
<dbReference type="Gene3D" id="1.20.1280.50">
    <property type="match status" value="1"/>
</dbReference>
<protein>
    <recommendedName>
        <fullName evidence="6">Calmodulin</fullName>
    </recommendedName>
</protein>
<evidence type="ECO:0000313" key="4">
    <source>
        <dbReference type="EMBL" id="RKP09954.1"/>
    </source>
</evidence>
<dbReference type="SUPFAM" id="SSF81383">
    <property type="entry name" value="F-box domain"/>
    <property type="match status" value="1"/>
</dbReference>
<proteinExistence type="predicted"/>
<keyword evidence="5" id="KW-1185">Reference proteome</keyword>
<dbReference type="InterPro" id="IPR018247">
    <property type="entry name" value="EF_Hand_1_Ca_BS"/>
</dbReference>
<name>A0A4P9XUP2_9FUNG</name>
<dbReference type="OrthoDB" id="26525at2759"/>
<evidence type="ECO:0000256" key="1">
    <source>
        <dbReference type="ARBA" id="ARBA00022837"/>
    </source>
</evidence>
<dbReference type="Pfam" id="PF12937">
    <property type="entry name" value="F-box-like"/>
    <property type="match status" value="1"/>
</dbReference>
<dbReference type="Gene3D" id="1.10.238.10">
    <property type="entry name" value="EF-hand"/>
    <property type="match status" value="1"/>
</dbReference>
<dbReference type="PROSITE" id="PS50181">
    <property type="entry name" value="FBOX"/>
    <property type="match status" value="1"/>
</dbReference>
<gene>
    <name evidence="4" type="ORF">THASP1DRAFT_22282</name>
</gene>
<dbReference type="InterPro" id="IPR002048">
    <property type="entry name" value="EF_hand_dom"/>
</dbReference>
<sequence>MTSMDLDAPLGCQLYTLPEEALRTVAQHASAMDVCHLAKVCRSLRWLAKDDTVWRSKYVDVYGDVDTVKEHLDAAGLAPHVSLAASSEPTIEWWQRYAERYQVARDVDHDEEADELHAQTTLQANGECYYLLAFICYVANAFRPALALLEMGRDADDTYTPIDELEAEVIQLVEKAEGTGDDVPLLAGRHLSDELARVLTDIFQGFDQDGDQHLSLDELDAFIFFSNGQHAPREFLQHFAANYGADAGRLTLDGFLAFFLQQTLDDPEETRKDLAKHGWNGRTLQKEPASAL</sequence>
<evidence type="ECO:0000313" key="5">
    <source>
        <dbReference type="Proteomes" id="UP000271241"/>
    </source>
</evidence>
<dbReference type="InterPro" id="IPR001810">
    <property type="entry name" value="F-box_dom"/>
</dbReference>
<dbReference type="InterPro" id="IPR011992">
    <property type="entry name" value="EF-hand-dom_pair"/>
</dbReference>
<keyword evidence="1" id="KW-0106">Calcium</keyword>
<dbReference type="AlphaFoldDB" id="A0A4P9XUP2"/>
<dbReference type="InterPro" id="IPR036047">
    <property type="entry name" value="F-box-like_dom_sf"/>
</dbReference>
<reference evidence="5" key="1">
    <citation type="journal article" date="2018" name="Nat. Microbiol.">
        <title>Leveraging single-cell genomics to expand the fungal tree of life.</title>
        <authorList>
            <person name="Ahrendt S.R."/>
            <person name="Quandt C.A."/>
            <person name="Ciobanu D."/>
            <person name="Clum A."/>
            <person name="Salamov A."/>
            <person name="Andreopoulos B."/>
            <person name="Cheng J.F."/>
            <person name="Woyke T."/>
            <person name="Pelin A."/>
            <person name="Henrissat B."/>
            <person name="Reynolds N.K."/>
            <person name="Benny G.L."/>
            <person name="Smith M.E."/>
            <person name="James T.Y."/>
            <person name="Grigoriev I.V."/>
        </authorList>
    </citation>
    <scope>NUCLEOTIDE SEQUENCE [LARGE SCALE GENOMIC DNA]</scope>
    <source>
        <strain evidence="5">RSA 1356</strain>
    </source>
</reference>
<dbReference type="EMBL" id="KZ992479">
    <property type="protein sequence ID" value="RKP09954.1"/>
    <property type="molecule type" value="Genomic_DNA"/>
</dbReference>
<dbReference type="SUPFAM" id="SSF47473">
    <property type="entry name" value="EF-hand"/>
    <property type="match status" value="1"/>
</dbReference>
<dbReference type="STRING" id="78915.A0A4P9XUP2"/>
<dbReference type="Proteomes" id="UP000271241">
    <property type="component" value="Unassembled WGS sequence"/>
</dbReference>
<feature type="domain" description="EF-hand" evidence="3">
    <location>
        <begin position="194"/>
        <end position="229"/>
    </location>
</feature>
<dbReference type="GO" id="GO:0005509">
    <property type="term" value="F:calcium ion binding"/>
    <property type="evidence" value="ECO:0007669"/>
    <property type="project" value="InterPro"/>
</dbReference>
<evidence type="ECO:0000259" key="3">
    <source>
        <dbReference type="PROSITE" id="PS50222"/>
    </source>
</evidence>
<organism evidence="4 5">
    <name type="scientific">Thamnocephalis sphaerospora</name>
    <dbReference type="NCBI Taxonomy" id="78915"/>
    <lineage>
        <taxon>Eukaryota</taxon>
        <taxon>Fungi</taxon>
        <taxon>Fungi incertae sedis</taxon>
        <taxon>Zoopagomycota</taxon>
        <taxon>Zoopagomycotina</taxon>
        <taxon>Zoopagomycetes</taxon>
        <taxon>Zoopagales</taxon>
        <taxon>Sigmoideomycetaceae</taxon>
        <taxon>Thamnocephalis</taxon>
    </lineage>
</organism>
<feature type="domain" description="F-box" evidence="2">
    <location>
        <begin position="11"/>
        <end position="57"/>
    </location>
</feature>
<evidence type="ECO:0000259" key="2">
    <source>
        <dbReference type="PROSITE" id="PS50181"/>
    </source>
</evidence>
<dbReference type="PROSITE" id="PS50222">
    <property type="entry name" value="EF_HAND_2"/>
    <property type="match status" value="1"/>
</dbReference>